<name>A0ACA9NQ13_9GLOM</name>
<sequence length="87" mass="9679">MGKPPHHLSEFIIVLEEKANKSNKYCVCKECISGSSYAEAEKNKFANTQELVRRYLKNSEQENSDDNSEASSSKNLSEASSSKNSMA</sequence>
<keyword evidence="2" id="KW-1185">Reference proteome</keyword>
<evidence type="ECO:0000313" key="1">
    <source>
        <dbReference type="EMBL" id="CAG8665042.1"/>
    </source>
</evidence>
<dbReference type="EMBL" id="CAJVPW010015806">
    <property type="protein sequence ID" value="CAG8665042.1"/>
    <property type="molecule type" value="Genomic_DNA"/>
</dbReference>
<comment type="caution">
    <text evidence="1">The sequence shown here is derived from an EMBL/GenBank/DDBJ whole genome shotgun (WGS) entry which is preliminary data.</text>
</comment>
<reference evidence="1" key="1">
    <citation type="submission" date="2021-06" db="EMBL/GenBank/DDBJ databases">
        <authorList>
            <person name="Kallberg Y."/>
            <person name="Tangrot J."/>
            <person name="Rosling A."/>
        </authorList>
    </citation>
    <scope>NUCLEOTIDE SEQUENCE</scope>
    <source>
        <strain evidence="1">28 12/20/2015</strain>
    </source>
</reference>
<evidence type="ECO:0000313" key="2">
    <source>
        <dbReference type="Proteomes" id="UP000789366"/>
    </source>
</evidence>
<dbReference type="Proteomes" id="UP000789366">
    <property type="component" value="Unassembled WGS sequence"/>
</dbReference>
<protein>
    <submittedName>
        <fullName evidence="1">11512_t:CDS:1</fullName>
    </submittedName>
</protein>
<feature type="non-terminal residue" evidence="1">
    <location>
        <position position="87"/>
    </location>
</feature>
<proteinExistence type="predicted"/>
<accession>A0ACA9NQ13</accession>
<organism evidence="1 2">
    <name type="scientific">Cetraspora pellucida</name>
    <dbReference type="NCBI Taxonomy" id="1433469"/>
    <lineage>
        <taxon>Eukaryota</taxon>
        <taxon>Fungi</taxon>
        <taxon>Fungi incertae sedis</taxon>
        <taxon>Mucoromycota</taxon>
        <taxon>Glomeromycotina</taxon>
        <taxon>Glomeromycetes</taxon>
        <taxon>Diversisporales</taxon>
        <taxon>Gigasporaceae</taxon>
        <taxon>Cetraspora</taxon>
    </lineage>
</organism>
<gene>
    <name evidence="1" type="ORF">SPELUC_LOCUS9426</name>
</gene>